<dbReference type="Proteomes" id="UP000324907">
    <property type="component" value="Unassembled WGS sequence"/>
</dbReference>
<dbReference type="EMBL" id="VLTL01000152">
    <property type="protein sequence ID" value="KAA0158310.1"/>
    <property type="molecule type" value="Genomic_DNA"/>
</dbReference>
<gene>
    <name evidence="9" type="ORF">FNF27_07802</name>
    <name evidence="8" type="ORF">FNF28_06286</name>
    <name evidence="7" type="ORF">FNF29_04002</name>
    <name evidence="10" type="ORF">FNF31_00815</name>
</gene>
<evidence type="ECO:0000313" key="11">
    <source>
        <dbReference type="Proteomes" id="UP000322899"/>
    </source>
</evidence>
<comment type="function">
    <text evidence="5">Subunit of the V1 complex of vacuolar(H+)-ATPase (V-ATPase), a multisubunit enzyme composed of a peripheral complex (V1) that hydrolyzes ATP and a membrane integral complex (V0) that translocates protons. V-ATPase is responsible for acidifying and maintaining the pH of intracellular compartments and in some cell types, is targeted to the plasma membrane, where it is responsible for acidifying the extracellular environment. Subunit C is necessary for the assembly of the catalytic sector of the enzyme and is likely to have a specific function in its catalytic activity.</text>
</comment>
<dbReference type="Proteomes" id="UP000323011">
    <property type="component" value="Unassembled WGS sequence"/>
</dbReference>
<dbReference type="Pfam" id="PF03223">
    <property type="entry name" value="V-ATPase_C"/>
    <property type="match status" value="2"/>
</dbReference>
<comment type="similarity">
    <text evidence="1 5">Belongs to the V-ATPase C subunit family.</text>
</comment>
<evidence type="ECO:0000313" key="12">
    <source>
        <dbReference type="Proteomes" id="UP000323011"/>
    </source>
</evidence>
<evidence type="ECO:0000256" key="2">
    <source>
        <dbReference type="ARBA" id="ARBA00022448"/>
    </source>
</evidence>
<evidence type="ECO:0000256" key="4">
    <source>
        <dbReference type="ARBA" id="ARBA00023065"/>
    </source>
</evidence>
<dbReference type="AlphaFoldDB" id="A0A5A8DVH9"/>
<proteinExistence type="inferred from homology"/>
<dbReference type="Gene3D" id="1.20.1460.10">
    <property type="entry name" value="subunit c (vma5p) of the yeast v-atpase, domain 2"/>
    <property type="match status" value="2"/>
</dbReference>
<evidence type="ECO:0000313" key="14">
    <source>
        <dbReference type="Proteomes" id="UP000325113"/>
    </source>
</evidence>
<protein>
    <recommendedName>
        <fullName evidence="5">V-type proton ATPase subunit C</fullName>
    </recommendedName>
</protein>
<evidence type="ECO:0000313" key="13">
    <source>
        <dbReference type="Proteomes" id="UP000324907"/>
    </source>
</evidence>
<name>A0A5A8DVH9_CAFRO</name>
<dbReference type="EMBL" id="VLTN01000021">
    <property type="protein sequence ID" value="KAA0152436.1"/>
    <property type="molecule type" value="Genomic_DNA"/>
</dbReference>
<dbReference type="OMA" id="SHWAVSI"/>
<dbReference type="Proteomes" id="UP000325113">
    <property type="component" value="Unassembled WGS sequence"/>
</dbReference>
<dbReference type="InterPro" id="IPR036132">
    <property type="entry name" value="Vac_ATP_synth_c_sf"/>
</dbReference>
<keyword evidence="3 5" id="KW-0375">Hydrogen ion transport</keyword>
<sequence>MPSRSVLPSHWAVSIPVGREGRPDGVHATLMALSNCAKAKAPAGKKTKYVAELSQFDIPDGLHVGTLDDLLRLADQVETVTAFSEQCLRSHEAELAAAAARAANVSTSGAAAGASAAGAAASGAGAAGKGTHALSVGATSVHAWIRKSFLWDAAQYDPREPLQQLLDRVRETVAAIDTQRRDQVAAVGAAKASLDRAAQASRGGLQAKPLAWLLTPAVVEDTGLRRRFFDCGSGRAGAYAGPLRSEFVVVRGGREAEWLARYESVGRGAVREALEGDAAAGALAAAAPDSPVVPRSAFKVLTEAAAAATGAPAGSEPDALWMVTILSGFKEEFRAALARDCRGIAAAKTDMDDDAHQRAVVRSRIMGEAAADGEDAARTAEAELARARADASAAVSDLQAQLADAEARLLRDCQGRYEEAVRTHLHCLGLHLFVESVLRYGLPATFAFALVRAKSPAEAETLLATLRKEYSDLATPDDDDDAPATRRGGALSGRLPMAHVVAEFPAEVAAPA</sequence>
<reference evidence="11 12" key="1">
    <citation type="submission" date="2019-07" db="EMBL/GenBank/DDBJ databases">
        <title>Genomes of Cafeteria roenbergensis.</title>
        <authorList>
            <person name="Fischer M.G."/>
            <person name="Hackl T."/>
            <person name="Roman M."/>
        </authorList>
    </citation>
    <scope>NUCLEOTIDE SEQUENCE [LARGE SCALE GENOMIC DNA]</scope>
    <source>
        <strain evidence="7 12">BVI</strain>
        <strain evidence="10 14">Cflag</strain>
        <strain evidence="9 11">E4-10P</strain>
        <strain evidence="8 13">RCC970-E3</strain>
    </source>
</reference>
<comment type="subunit">
    <text evidence="5">V-ATPase is a heteromultimeric enzyme composed of a peripheral catalytic V1 complex (components A to H) attached to an integral membrane V0 proton pore complex.</text>
</comment>
<evidence type="ECO:0000256" key="3">
    <source>
        <dbReference type="ARBA" id="ARBA00022781"/>
    </source>
</evidence>
<organism evidence="10 14">
    <name type="scientific">Cafeteria roenbergensis</name>
    <name type="common">Marine flagellate</name>
    <dbReference type="NCBI Taxonomy" id="33653"/>
    <lineage>
        <taxon>Eukaryota</taxon>
        <taxon>Sar</taxon>
        <taxon>Stramenopiles</taxon>
        <taxon>Bigyra</taxon>
        <taxon>Opalozoa</taxon>
        <taxon>Bicosoecida</taxon>
        <taxon>Cafeteriaceae</taxon>
        <taxon>Cafeteria</taxon>
    </lineage>
</organism>
<dbReference type="OrthoDB" id="6605928at2759"/>
<keyword evidence="4 5" id="KW-0406">Ion transport</keyword>
<evidence type="ECO:0000313" key="8">
    <source>
        <dbReference type="EMBL" id="KAA0158310.1"/>
    </source>
</evidence>
<evidence type="ECO:0000313" key="10">
    <source>
        <dbReference type="EMBL" id="KAA0167880.1"/>
    </source>
</evidence>
<keyword evidence="6" id="KW-0175">Coiled coil</keyword>
<evidence type="ECO:0000256" key="1">
    <source>
        <dbReference type="ARBA" id="ARBA00006138"/>
    </source>
</evidence>
<comment type="caution">
    <text evidence="10">The sequence shown here is derived from an EMBL/GenBank/DDBJ whole genome shotgun (WGS) entry which is preliminary data.</text>
</comment>
<evidence type="ECO:0000256" key="6">
    <source>
        <dbReference type="SAM" id="Coils"/>
    </source>
</evidence>
<dbReference type="InterPro" id="IPR004907">
    <property type="entry name" value="ATPase_V1-cplx_csu"/>
</dbReference>
<feature type="coiled-coil region" evidence="6">
    <location>
        <begin position="370"/>
        <end position="408"/>
    </location>
</feature>
<evidence type="ECO:0000256" key="5">
    <source>
        <dbReference type="RuleBase" id="RU364010"/>
    </source>
</evidence>
<dbReference type="EMBL" id="VLTM01000004">
    <property type="protein sequence ID" value="KAA0167880.1"/>
    <property type="molecule type" value="Genomic_DNA"/>
</dbReference>
<keyword evidence="12" id="KW-1185">Reference proteome</keyword>
<evidence type="ECO:0000313" key="7">
    <source>
        <dbReference type="EMBL" id="KAA0152436.1"/>
    </source>
</evidence>
<dbReference type="Proteomes" id="UP000322899">
    <property type="component" value="Unassembled WGS sequence"/>
</dbReference>
<dbReference type="PANTHER" id="PTHR10137:SF0">
    <property type="entry name" value="V-TYPE PROTON ATPASE SUBUNIT C"/>
    <property type="match status" value="1"/>
</dbReference>
<accession>A0A5A8DVH9</accession>
<dbReference type="GO" id="GO:0000221">
    <property type="term" value="C:vacuolar proton-transporting V-type ATPase, V1 domain"/>
    <property type="evidence" value="ECO:0007669"/>
    <property type="project" value="TreeGrafter"/>
</dbReference>
<dbReference type="SUPFAM" id="SSF118203">
    <property type="entry name" value="Vacuolar ATP synthase subunit C"/>
    <property type="match status" value="2"/>
</dbReference>
<dbReference type="GO" id="GO:0046961">
    <property type="term" value="F:proton-transporting ATPase activity, rotational mechanism"/>
    <property type="evidence" value="ECO:0007669"/>
    <property type="project" value="InterPro"/>
</dbReference>
<dbReference type="EMBL" id="VLTO01000102">
    <property type="protein sequence ID" value="KAA0164386.1"/>
    <property type="molecule type" value="Genomic_DNA"/>
</dbReference>
<evidence type="ECO:0000313" key="9">
    <source>
        <dbReference type="EMBL" id="KAA0164386.1"/>
    </source>
</evidence>
<dbReference type="PANTHER" id="PTHR10137">
    <property type="entry name" value="V-TYPE PROTON ATPASE SUBUNIT C"/>
    <property type="match status" value="1"/>
</dbReference>
<keyword evidence="2 5" id="KW-0813">Transport</keyword>